<dbReference type="Proteomes" id="UP001153331">
    <property type="component" value="Unassembled WGS sequence"/>
</dbReference>
<sequence>MMRADLEPPRQTHPSRLCSSAAPEVPNAADFHSRVQPKVAFHYASRDPSSHHLIGILEVQRAGTENRAAAAPKADRRCNSEDLRYRENSRSFGDAAGSDANSSIPAVSASPSLANQSYPVTDEEPSSTISSNGRSSLSNGPSIQNSSYSVPDLESSSDTTTVTVVQVDILSISPYASVPLSSDASSSVSSTGSITSEETSSSSTASSRISAYVPSQALYPYKNATRTSNFGTANVTTSTITPGSRGQCTGCALAALNPMTTSYQSELFGDWTSFVVTETIVTEFVTYVNNATIDTIVTETKTVNQTKTVSGYITDTAAEFNIYLPTAQTLLTLDVGPTYVIYTSLFGGPDVQVASTAPNNATHSMLKPTECTCRPQVTSLSDWLPTRSQDWDLLIQTFADGSELSPTAIDSPVPVPTKLQRFLAQDPDLRMYFQGADIATCSLAGISEGLVGNPSRTFDPEAPAPTTPEQVSAPQQTAPVTTRPATSVVAPSFSRPGTNTFLKTTFATTSKHITKQGCLRCDTKAGDRPQAPTPTNQNPNTDQINGDPNPTNSPEPKTNGPPKPNDKPNPNDNPPSNVRPQSQTQNGPPNPSRPDIQTSSNVQDFISSVISDNPDLTRRPQDRPTDIGQAITIGDSVVTVKQPQPTEQNQGGPNQQVSAPTMVIVGTQTIRVGQTTTINGIPVVVPTAGGGSTLIVGDKTIGINPRITQAPMPVLTVGSNTITANPQGEFVVGTQTLQPGGPLVILDDNTLTLGPGGKIAIWNDASQTLVTMFGQPAATFGGQEVTARLIGGNTVFVVGDKTLSQGGAITVDGTTFSLPAGSDGSSVVVNGQTRRLGAGLPVLTVNDSPVTAVVADGRTGFVLAPGQTLTPGGVLIVGDKTYSLPTEGQGSVVVVNGVTSQLNPSNLPVLPLNREEVTATIVQGTTAFVFGPDQTLTPGGIITVSGTTFSFPISGSVVVINGVTSTLNMGSIAAAPIVVDGQTITATTRDGTIEYVVNSETTLFPGGQVVIDGTTYSLAPGGTAMVINGKTSMLSNTPASNTASATASDTTSERGVGDFIASGIGESSQSRGAGNLAHSGGADKWVENLMIGAAGWLMLLV</sequence>
<protein>
    <submittedName>
        <fullName evidence="1">Uncharacterized protein</fullName>
    </submittedName>
</protein>
<name>A0ACC2I2U4_9PLEO</name>
<dbReference type="EMBL" id="JAPHNI010000586">
    <property type="protein sequence ID" value="KAJ8109662.1"/>
    <property type="molecule type" value="Genomic_DNA"/>
</dbReference>
<comment type="caution">
    <text evidence="1">The sequence shown here is derived from an EMBL/GenBank/DDBJ whole genome shotgun (WGS) entry which is preliminary data.</text>
</comment>
<evidence type="ECO:0000313" key="2">
    <source>
        <dbReference type="Proteomes" id="UP001153331"/>
    </source>
</evidence>
<proteinExistence type="predicted"/>
<accession>A0ACC2I2U4</accession>
<keyword evidence="2" id="KW-1185">Reference proteome</keyword>
<gene>
    <name evidence="1" type="ORF">OPT61_g7299</name>
</gene>
<reference evidence="1" key="1">
    <citation type="submission" date="2022-11" db="EMBL/GenBank/DDBJ databases">
        <title>Genome Sequence of Boeremia exigua.</title>
        <authorList>
            <person name="Buettner E."/>
        </authorList>
    </citation>
    <scope>NUCLEOTIDE SEQUENCE</scope>
    <source>
        <strain evidence="1">CU02</strain>
    </source>
</reference>
<organism evidence="1 2">
    <name type="scientific">Boeremia exigua</name>
    <dbReference type="NCBI Taxonomy" id="749465"/>
    <lineage>
        <taxon>Eukaryota</taxon>
        <taxon>Fungi</taxon>
        <taxon>Dikarya</taxon>
        <taxon>Ascomycota</taxon>
        <taxon>Pezizomycotina</taxon>
        <taxon>Dothideomycetes</taxon>
        <taxon>Pleosporomycetidae</taxon>
        <taxon>Pleosporales</taxon>
        <taxon>Pleosporineae</taxon>
        <taxon>Didymellaceae</taxon>
        <taxon>Boeremia</taxon>
    </lineage>
</organism>
<evidence type="ECO:0000313" key="1">
    <source>
        <dbReference type="EMBL" id="KAJ8109662.1"/>
    </source>
</evidence>